<evidence type="ECO:0000256" key="3">
    <source>
        <dbReference type="ARBA" id="ARBA00023134"/>
    </source>
</evidence>
<dbReference type="Gene3D" id="3.40.50.1440">
    <property type="entry name" value="Tubulin/FtsZ, GTPase domain"/>
    <property type="match status" value="1"/>
</dbReference>
<dbReference type="GO" id="GO:0005737">
    <property type="term" value="C:cytoplasm"/>
    <property type="evidence" value="ECO:0007669"/>
    <property type="project" value="UniProtKB-SubCell"/>
</dbReference>
<keyword evidence="5 7" id="KW-0132">Cell division</keyword>
<dbReference type="GO" id="GO:0051258">
    <property type="term" value="P:protein polymerization"/>
    <property type="evidence" value="ECO:0007669"/>
    <property type="project" value="UniProtKB-UniRule"/>
</dbReference>
<comment type="similarity">
    <text evidence="1 5 7">Belongs to the FtsZ family.</text>
</comment>
<dbReference type="SUPFAM" id="SSF55307">
    <property type="entry name" value="Tubulin C-terminal domain-like"/>
    <property type="match status" value="1"/>
</dbReference>
<dbReference type="Proteomes" id="UP000054010">
    <property type="component" value="Unassembled WGS sequence"/>
</dbReference>
<dbReference type="AlphaFoldDB" id="E1IHI7"/>
<dbReference type="SUPFAM" id="SSF52490">
    <property type="entry name" value="Tubulin nucleotide-binding domain-like"/>
    <property type="match status" value="1"/>
</dbReference>
<reference evidence="11 12" key="1">
    <citation type="journal article" date="2011" name="J. Bacteriol.">
        <title>Draft genome sequence of the anoxygenic filamentous phototrophic bacterium Oscillochloris trichoides subsp. DG-6.</title>
        <authorList>
            <person name="Kuznetsov B.B."/>
            <person name="Ivanovsky R.N."/>
            <person name="Keppen O.I."/>
            <person name="Sukhacheva M.V."/>
            <person name="Bumazhkin B.K."/>
            <person name="Patutina E.O."/>
            <person name="Beletsky A.V."/>
            <person name="Mardanov A.V."/>
            <person name="Baslerov R.V."/>
            <person name="Panteleeva A.N."/>
            <person name="Kolganova T.V."/>
            <person name="Ravin N.V."/>
            <person name="Skryabin K.G."/>
        </authorList>
    </citation>
    <scope>NUCLEOTIDE SEQUENCE [LARGE SCALE GENOMIC DNA]</scope>
    <source>
        <strain evidence="11 12">DG-6</strain>
    </source>
</reference>
<dbReference type="InterPro" id="IPR000158">
    <property type="entry name" value="Cell_div_FtsZ"/>
</dbReference>
<dbReference type="Pfam" id="PF12327">
    <property type="entry name" value="FtsZ_C"/>
    <property type="match status" value="1"/>
</dbReference>
<keyword evidence="4 5" id="KW-0717">Septation</keyword>
<feature type="region of interest" description="Disordered" evidence="8">
    <location>
        <begin position="424"/>
        <end position="443"/>
    </location>
</feature>
<dbReference type="GO" id="GO:0000917">
    <property type="term" value="P:division septum assembly"/>
    <property type="evidence" value="ECO:0007669"/>
    <property type="project" value="UniProtKB-KW"/>
</dbReference>
<organism evidence="11 12">
    <name type="scientific">Oscillochloris trichoides DG-6</name>
    <dbReference type="NCBI Taxonomy" id="765420"/>
    <lineage>
        <taxon>Bacteria</taxon>
        <taxon>Bacillati</taxon>
        <taxon>Chloroflexota</taxon>
        <taxon>Chloroflexia</taxon>
        <taxon>Chloroflexales</taxon>
        <taxon>Chloroflexineae</taxon>
        <taxon>Oscillochloridaceae</taxon>
        <taxon>Oscillochloris</taxon>
    </lineage>
</organism>
<keyword evidence="3 5" id="KW-0342">GTP-binding</keyword>
<dbReference type="InterPro" id="IPR037103">
    <property type="entry name" value="Tubulin/FtsZ-like_C"/>
</dbReference>
<evidence type="ECO:0000313" key="12">
    <source>
        <dbReference type="Proteomes" id="UP000054010"/>
    </source>
</evidence>
<evidence type="ECO:0000259" key="9">
    <source>
        <dbReference type="SMART" id="SM00864"/>
    </source>
</evidence>
<feature type="domain" description="Tubulin/FtsZ GTPase" evidence="9">
    <location>
        <begin position="15"/>
        <end position="207"/>
    </location>
</feature>
<evidence type="ECO:0000259" key="10">
    <source>
        <dbReference type="SMART" id="SM00865"/>
    </source>
</evidence>
<comment type="function">
    <text evidence="5 7">Essential cell division protein that forms a contractile ring structure (Z ring) at the future cell division site. The regulation of the ring assembly controls the timing and the location of cell division. One of the functions of the FtsZ ring is to recruit other cell division proteins to the septum to produce a new cell wall between the dividing cells. Binds GTP and shows GTPase activity.</text>
</comment>
<comment type="subcellular location">
    <subcellularLocation>
        <location evidence="5">Cytoplasm</location>
    </subcellularLocation>
    <text evidence="5">Assembles at midcell at the inner surface of the cytoplasmic membrane.</text>
</comment>
<dbReference type="EMBL" id="ADVR01000116">
    <property type="protein sequence ID" value="EFO79350.1"/>
    <property type="molecule type" value="Genomic_DNA"/>
</dbReference>
<evidence type="ECO:0000256" key="8">
    <source>
        <dbReference type="SAM" id="MobiDB-lite"/>
    </source>
</evidence>
<dbReference type="eggNOG" id="COG0206">
    <property type="taxonomic scope" value="Bacteria"/>
</dbReference>
<feature type="binding site" evidence="5">
    <location>
        <position position="141"/>
    </location>
    <ligand>
        <name>GTP</name>
        <dbReference type="ChEBI" id="CHEBI:37565"/>
    </ligand>
</feature>
<feature type="compositionally biased region" description="Basic residues" evidence="8">
    <location>
        <begin position="346"/>
        <end position="374"/>
    </location>
</feature>
<keyword evidence="5" id="KW-0963">Cytoplasm</keyword>
<dbReference type="GO" id="GO:0043093">
    <property type="term" value="P:FtsZ-dependent cytokinesis"/>
    <property type="evidence" value="ECO:0007669"/>
    <property type="project" value="UniProtKB-UniRule"/>
</dbReference>
<proteinExistence type="inferred from homology"/>
<dbReference type="PANTHER" id="PTHR30314:SF3">
    <property type="entry name" value="MITOCHONDRIAL DIVISION PROTEIN FSZA"/>
    <property type="match status" value="1"/>
</dbReference>
<evidence type="ECO:0000256" key="1">
    <source>
        <dbReference type="ARBA" id="ARBA00009690"/>
    </source>
</evidence>
<dbReference type="InterPro" id="IPR020805">
    <property type="entry name" value="Cell_div_FtsZ_CS"/>
</dbReference>
<dbReference type="Pfam" id="PF00091">
    <property type="entry name" value="Tubulin"/>
    <property type="match status" value="1"/>
</dbReference>
<feature type="binding site" evidence="5">
    <location>
        <begin position="23"/>
        <end position="27"/>
    </location>
    <ligand>
        <name>GTP</name>
        <dbReference type="ChEBI" id="CHEBI:37565"/>
    </ligand>
</feature>
<feature type="binding site" evidence="5">
    <location>
        <position position="145"/>
    </location>
    <ligand>
        <name>GTP</name>
        <dbReference type="ChEBI" id="CHEBI:37565"/>
    </ligand>
</feature>
<dbReference type="HOGENOM" id="CLU_024865_2_3_0"/>
<dbReference type="InterPro" id="IPR008280">
    <property type="entry name" value="Tub_FtsZ_C"/>
</dbReference>
<dbReference type="GO" id="GO:0005525">
    <property type="term" value="F:GTP binding"/>
    <property type="evidence" value="ECO:0007669"/>
    <property type="project" value="UniProtKB-UniRule"/>
</dbReference>
<dbReference type="Gene3D" id="3.30.1330.20">
    <property type="entry name" value="Tubulin/FtsZ, C-terminal domain"/>
    <property type="match status" value="1"/>
</dbReference>
<evidence type="ECO:0000256" key="7">
    <source>
        <dbReference type="RuleBase" id="RU000631"/>
    </source>
</evidence>
<accession>E1IHI7</accession>
<feature type="domain" description="Tubulin/FtsZ 2-layer sandwich" evidence="10">
    <location>
        <begin position="209"/>
        <end position="327"/>
    </location>
</feature>
<name>E1IHI7_9CHLR</name>
<protein>
    <recommendedName>
        <fullName evidence="5 6">Cell division protein FtsZ</fullName>
    </recommendedName>
</protein>
<dbReference type="InterPro" id="IPR036525">
    <property type="entry name" value="Tubulin/FtsZ_GTPase_sf"/>
</dbReference>
<gene>
    <name evidence="5" type="primary">ftsZ</name>
    <name evidence="11" type="ORF">OSCT_2788</name>
</gene>
<dbReference type="FunFam" id="3.40.50.1440:FF:000001">
    <property type="entry name" value="Cell division protein FtsZ"/>
    <property type="match status" value="1"/>
</dbReference>
<dbReference type="GO" id="GO:0032153">
    <property type="term" value="C:cell division site"/>
    <property type="evidence" value="ECO:0007669"/>
    <property type="project" value="UniProtKB-UniRule"/>
</dbReference>
<evidence type="ECO:0000256" key="5">
    <source>
        <dbReference type="HAMAP-Rule" id="MF_00909"/>
    </source>
</evidence>
<dbReference type="HAMAP" id="MF_00909">
    <property type="entry name" value="FtsZ"/>
    <property type="match status" value="1"/>
</dbReference>
<feature type="binding site" evidence="5">
    <location>
        <position position="189"/>
    </location>
    <ligand>
        <name>GTP</name>
        <dbReference type="ChEBI" id="CHEBI:37565"/>
    </ligand>
</feature>
<dbReference type="InterPro" id="IPR024757">
    <property type="entry name" value="FtsZ_C"/>
</dbReference>
<evidence type="ECO:0000256" key="6">
    <source>
        <dbReference type="NCBIfam" id="TIGR00065"/>
    </source>
</evidence>
<dbReference type="InterPro" id="IPR045061">
    <property type="entry name" value="FtsZ/CetZ"/>
</dbReference>
<feature type="region of interest" description="Disordered" evidence="8">
    <location>
        <begin position="326"/>
        <end position="376"/>
    </location>
</feature>
<dbReference type="STRING" id="765420.OSCT_2788"/>
<dbReference type="SMART" id="SM00865">
    <property type="entry name" value="Tubulin_C"/>
    <property type="match status" value="1"/>
</dbReference>
<evidence type="ECO:0000256" key="2">
    <source>
        <dbReference type="ARBA" id="ARBA00022741"/>
    </source>
</evidence>
<dbReference type="PROSITE" id="PS01135">
    <property type="entry name" value="FTSZ_2"/>
    <property type="match status" value="1"/>
</dbReference>
<dbReference type="NCBIfam" id="TIGR00065">
    <property type="entry name" value="ftsZ"/>
    <property type="match status" value="1"/>
</dbReference>
<dbReference type="GO" id="GO:0003924">
    <property type="term" value="F:GTPase activity"/>
    <property type="evidence" value="ECO:0007669"/>
    <property type="project" value="UniProtKB-UniRule"/>
</dbReference>
<dbReference type="SMART" id="SM00864">
    <property type="entry name" value="Tubulin"/>
    <property type="match status" value="1"/>
</dbReference>
<dbReference type="CDD" id="cd02201">
    <property type="entry name" value="FtsZ_type1"/>
    <property type="match status" value="1"/>
</dbReference>
<dbReference type="PANTHER" id="PTHR30314">
    <property type="entry name" value="CELL DIVISION PROTEIN FTSZ-RELATED"/>
    <property type="match status" value="1"/>
</dbReference>
<keyword evidence="12" id="KW-1185">Reference proteome</keyword>
<dbReference type="InterPro" id="IPR018316">
    <property type="entry name" value="Tubulin/FtsZ_2-layer-sand-dom"/>
</dbReference>
<keyword evidence="5 7" id="KW-0131">Cell cycle</keyword>
<comment type="subunit">
    <text evidence="5">Homodimer. Polymerizes to form a dynamic ring structure in a strictly GTP-dependent manner. Interacts directly with several other division proteins.</text>
</comment>
<feature type="binding site" evidence="5">
    <location>
        <begin position="110"/>
        <end position="112"/>
    </location>
    <ligand>
        <name>GTP</name>
        <dbReference type="ChEBI" id="CHEBI:37565"/>
    </ligand>
</feature>
<keyword evidence="2 5" id="KW-0547">Nucleotide-binding</keyword>
<evidence type="ECO:0000256" key="4">
    <source>
        <dbReference type="ARBA" id="ARBA00023210"/>
    </source>
</evidence>
<dbReference type="InterPro" id="IPR003008">
    <property type="entry name" value="Tubulin_FtsZ_GTPase"/>
</dbReference>
<comment type="caution">
    <text evidence="11">The sequence shown here is derived from an EMBL/GenBank/DDBJ whole genome shotgun (WGS) entry which is preliminary data.</text>
</comment>
<dbReference type="PROSITE" id="PS01134">
    <property type="entry name" value="FTSZ_1"/>
    <property type="match status" value="1"/>
</dbReference>
<sequence>MVERNNNFSYEDFAQIKVVGVGGGGSNAVDRMIADGVQGVEFITVNTDVQALMHSLAPVRIRIGDKLTRGLGSGGNPVIGQKAAEENQEDVYEQLKGADMVFVAAGMGGGTGTGASPIIAGVAHDLGALTVGVVTRPFTFEGNHRRKMAEQGIEQLRPVVDTLIVIPNDRLLQTASKNTTFTQAFQMADNVLRQGIQGISDLITQRGLINVDFADVKTIMAQQGSALMAIGMGTGDSRMVDAVNQAIASPLLEVSIDGARGVLFNVTGGEDLGILEVYEAADIVAKQVDPDANIIVGAVIDPTYPPGEVKVTLIATGFDIMRPGDPVNIKRIRSTPPRRPAPAMRRGCRHNRHVRRSPRHRRRHHSLRRHRHARPPTTAAAMIWTSRPSCAIAIAVSRRATARKTTLGAGPQTLFFSRMLAASPPTYEKKSSSGVASPPPNPH</sequence>
<evidence type="ECO:0000313" key="11">
    <source>
        <dbReference type="EMBL" id="EFO79350.1"/>
    </source>
</evidence>
<dbReference type="PRINTS" id="PR00423">
    <property type="entry name" value="CELLDVISFTSZ"/>
</dbReference>